<proteinExistence type="predicted"/>
<name>A0A8H7RFX1_9FUNG</name>
<organism evidence="5 6">
    <name type="scientific">Mucor saturninus</name>
    <dbReference type="NCBI Taxonomy" id="64648"/>
    <lineage>
        <taxon>Eukaryota</taxon>
        <taxon>Fungi</taxon>
        <taxon>Fungi incertae sedis</taxon>
        <taxon>Mucoromycota</taxon>
        <taxon>Mucoromycotina</taxon>
        <taxon>Mucoromycetes</taxon>
        <taxon>Mucorales</taxon>
        <taxon>Mucorineae</taxon>
        <taxon>Mucoraceae</taxon>
        <taxon>Mucor</taxon>
    </lineage>
</organism>
<gene>
    <name evidence="5" type="ORF">INT47_003242</name>
</gene>
<dbReference type="InterPro" id="IPR052462">
    <property type="entry name" value="SLIRP/GR-RBP-like"/>
</dbReference>
<dbReference type="PROSITE" id="PS50102">
    <property type="entry name" value="RRM"/>
    <property type="match status" value="1"/>
</dbReference>
<dbReference type="OrthoDB" id="1875751at2759"/>
<feature type="compositionally biased region" description="Gly residues" evidence="3">
    <location>
        <begin position="77"/>
        <end position="96"/>
    </location>
</feature>
<feature type="domain" description="RRM" evidence="4">
    <location>
        <begin position="2"/>
        <end position="77"/>
    </location>
</feature>
<sequence>MSKLFVGGLSWSTMDNDLRAAFEQYGQVEDCVVVKDRRSRGFGFVTFSTAEEAKAATDAMNDQELDGRRIRVDSAGTSGGGRGGGGGGGYGGGGGGGGYGGGGSRGGYGSGGGGGGYGGGGGGYGGGGNDHNSGY</sequence>
<dbReference type="InterPro" id="IPR012677">
    <property type="entry name" value="Nucleotide-bd_a/b_plait_sf"/>
</dbReference>
<evidence type="ECO:0000313" key="6">
    <source>
        <dbReference type="Proteomes" id="UP000603453"/>
    </source>
</evidence>
<dbReference type="Proteomes" id="UP000603453">
    <property type="component" value="Unassembled WGS sequence"/>
</dbReference>
<dbReference type="InterPro" id="IPR048289">
    <property type="entry name" value="RRM2_NsCP33-like"/>
</dbReference>
<keyword evidence="6" id="KW-1185">Reference proteome</keyword>
<comment type="caution">
    <text evidence="5">The sequence shown here is derived from an EMBL/GenBank/DDBJ whole genome shotgun (WGS) entry which is preliminary data.</text>
</comment>
<dbReference type="Gene3D" id="3.30.70.330">
    <property type="match status" value="1"/>
</dbReference>
<reference evidence="5" key="1">
    <citation type="submission" date="2020-12" db="EMBL/GenBank/DDBJ databases">
        <title>Metabolic potential, ecology and presence of endohyphal bacteria is reflected in genomic diversity of Mucoromycotina.</title>
        <authorList>
            <person name="Muszewska A."/>
            <person name="Okrasinska A."/>
            <person name="Steczkiewicz K."/>
            <person name="Drgas O."/>
            <person name="Orlowska M."/>
            <person name="Perlinska-Lenart U."/>
            <person name="Aleksandrzak-Piekarczyk T."/>
            <person name="Szatraj K."/>
            <person name="Zielenkiewicz U."/>
            <person name="Pilsyk S."/>
            <person name="Malc E."/>
            <person name="Mieczkowski P."/>
            <person name="Kruszewska J.S."/>
            <person name="Biernat P."/>
            <person name="Pawlowska J."/>
        </authorList>
    </citation>
    <scope>NUCLEOTIDE SEQUENCE</scope>
    <source>
        <strain evidence="5">WA0000017839</strain>
    </source>
</reference>
<dbReference type="AlphaFoldDB" id="A0A8H7RFX1"/>
<evidence type="ECO:0000256" key="3">
    <source>
        <dbReference type="SAM" id="MobiDB-lite"/>
    </source>
</evidence>
<feature type="region of interest" description="Disordered" evidence="3">
    <location>
        <begin position="58"/>
        <end position="96"/>
    </location>
</feature>
<evidence type="ECO:0000313" key="5">
    <source>
        <dbReference type="EMBL" id="KAG2210257.1"/>
    </source>
</evidence>
<dbReference type="CDD" id="cd21608">
    <property type="entry name" value="RRM2_NsCP33_like"/>
    <property type="match status" value="1"/>
</dbReference>
<dbReference type="SUPFAM" id="SSF54928">
    <property type="entry name" value="RNA-binding domain, RBD"/>
    <property type="match status" value="1"/>
</dbReference>
<accession>A0A8H7RFX1</accession>
<dbReference type="PANTHER" id="PTHR48027">
    <property type="entry name" value="HETEROGENEOUS NUCLEAR RIBONUCLEOPROTEIN 87F-RELATED"/>
    <property type="match status" value="1"/>
</dbReference>
<dbReference type="Pfam" id="PF00076">
    <property type="entry name" value="RRM_1"/>
    <property type="match status" value="1"/>
</dbReference>
<evidence type="ECO:0000256" key="2">
    <source>
        <dbReference type="PROSITE-ProRule" id="PRU00176"/>
    </source>
</evidence>
<dbReference type="InterPro" id="IPR035979">
    <property type="entry name" value="RBD_domain_sf"/>
</dbReference>
<protein>
    <recommendedName>
        <fullName evidence="4">RRM domain-containing protein</fullName>
    </recommendedName>
</protein>
<evidence type="ECO:0000259" key="4">
    <source>
        <dbReference type="PROSITE" id="PS50102"/>
    </source>
</evidence>
<dbReference type="GO" id="GO:0003723">
    <property type="term" value="F:RNA binding"/>
    <property type="evidence" value="ECO:0007669"/>
    <property type="project" value="UniProtKB-UniRule"/>
</dbReference>
<dbReference type="EMBL" id="JAEPRD010000012">
    <property type="protein sequence ID" value="KAG2210257.1"/>
    <property type="molecule type" value="Genomic_DNA"/>
</dbReference>
<dbReference type="InterPro" id="IPR000504">
    <property type="entry name" value="RRM_dom"/>
</dbReference>
<evidence type="ECO:0000256" key="1">
    <source>
        <dbReference type="ARBA" id="ARBA00022884"/>
    </source>
</evidence>
<dbReference type="SMART" id="SM00360">
    <property type="entry name" value="RRM"/>
    <property type="match status" value="1"/>
</dbReference>
<keyword evidence="1 2" id="KW-0694">RNA-binding</keyword>